<dbReference type="Pfam" id="PF01425">
    <property type="entry name" value="Amidase"/>
    <property type="match status" value="1"/>
</dbReference>
<feature type="domain" description="Allophanate hydrolase C-terminal" evidence="2">
    <location>
        <begin position="475"/>
        <end position="599"/>
    </location>
</feature>
<dbReference type="OrthoDB" id="9811471at2"/>
<dbReference type="AlphaFoldDB" id="A0A2J7TE57"/>
<evidence type="ECO:0000259" key="1">
    <source>
        <dbReference type="Pfam" id="PF01425"/>
    </source>
</evidence>
<dbReference type="SUPFAM" id="SSF75304">
    <property type="entry name" value="Amidase signature (AS) enzymes"/>
    <property type="match status" value="1"/>
</dbReference>
<protein>
    <submittedName>
        <fullName evidence="3">Allophanate hydrolase</fullName>
    </submittedName>
</protein>
<dbReference type="Pfam" id="PF21986">
    <property type="entry name" value="AH_C"/>
    <property type="match status" value="1"/>
</dbReference>
<comment type="caution">
    <text evidence="3">The sequence shown here is derived from an EMBL/GenBank/DDBJ whole genome shotgun (WGS) entry which is preliminary data.</text>
</comment>
<accession>A0A2J7TE57</accession>
<sequence>MTPDMLQIVTLREAYRQKTLSPKDVALDVLRRIDAYDDPAVWICRVKDADVFARAHELEEDADALERLPLYGVPFAVKDNIDVAGLPTTAACPSFAYTPEVQATVVARLLAAGAMLIGKTNLDQFATGLNGTRSPYGAPRCVFDNRYISGGSSSGSAVAVAAGLVAFSLGTDTAGSGRVPAAFNNLVGVKPTKGLISTAGVAPACRSLDCVSIFAASAADAQAVAEIAQGFDASDEYSRQGPAVRLPLEKFRFGVLAAEQREFFGDEEASALYEAAIDRLAALGGQAVAFDYAPFRDAAALLYEDAFVAERLAGIEAFFAAHAQDMDPNVRAIIGKGQNFSAADTFRAAYKLRAFARKAEGEWGKFDFMLLPTAPTIFTVAQMAEDPIGNNSRLGLYTNFVNLLDYAAVAVPAGFRPASKLPFGVTLIGPAFSDADLLVLADRLHRALGQGVGRAVGEGAERPVAALSPVPAEAIQVVVAGAHMSGLPLNHELTKLNGRLIETTRTAPSYRLMALPGTVPPKPGLVRTPGFAGPGIEVEVWSLSPENFGRFIAGVPAPMGIGKVTLASGAVVPGFLCEAFALEGAADVTGFGGWRAYLASK</sequence>
<dbReference type="InterPro" id="IPR023631">
    <property type="entry name" value="Amidase_dom"/>
</dbReference>
<dbReference type="Gene3D" id="1.20.58.1700">
    <property type="match status" value="1"/>
</dbReference>
<proteinExistence type="predicted"/>
<dbReference type="RefSeq" id="WP_102844639.1">
    <property type="nucleotide sequence ID" value="NZ_PDZR01000020.1"/>
</dbReference>
<dbReference type="Gene3D" id="3.10.490.10">
    <property type="entry name" value="Gamma-glutamyl cyclotransferase-like"/>
    <property type="match status" value="1"/>
</dbReference>
<keyword evidence="3" id="KW-0378">Hydrolase</keyword>
<evidence type="ECO:0000259" key="2">
    <source>
        <dbReference type="Pfam" id="PF21986"/>
    </source>
</evidence>
<dbReference type="InterPro" id="IPR014085">
    <property type="entry name" value="Allophanate_hydrolase"/>
</dbReference>
<dbReference type="EMBL" id="PDZR01000020">
    <property type="protein sequence ID" value="PNG25051.1"/>
    <property type="molecule type" value="Genomic_DNA"/>
</dbReference>
<evidence type="ECO:0000313" key="3">
    <source>
        <dbReference type="EMBL" id="PNG25051.1"/>
    </source>
</evidence>
<dbReference type="Gene3D" id="3.90.1300.10">
    <property type="entry name" value="Amidase signature (AS) domain"/>
    <property type="match status" value="1"/>
</dbReference>
<dbReference type="NCBIfam" id="TIGR02713">
    <property type="entry name" value="allophanate_hyd"/>
    <property type="match status" value="1"/>
</dbReference>
<dbReference type="InterPro" id="IPR053844">
    <property type="entry name" value="AH_C"/>
</dbReference>
<reference evidence="3 4" key="1">
    <citation type="submission" date="2017-10" db="EMBL/GenBank/DDBJ databases">
        <title>Genome announcement of Methylocella silvestris TVC from permafrost.</title>
        <authorList>
            <person name="Wang J."/>
            <person name="Geng K."/>
            <person name="Ul-Haque F."/>
            <person name="Crombie A.T."/>
            <person name="Street L.E."/>
            <person name="Wookey P.A."/>
            <person name="Murrell J.C."/>
            <person name="Pratscher J."/>
        </authorList>
    </citation>
    <scope>NUCLEOTIDE SEQUENCE [LARGE SCALE GENOMIC DNA]</scope>
    <source>
        <strain evidence="3 4">TVC</strain>
    </source>
</reference>
<dbReference type="Proteomes" id="UP000236286">
    <property type="component" value="Unassembled WGS sequence"/>
</dbReference>
<evidence type="ECO:0000313" key="4">
    <source>
        <dbReference type="Proteomes" id="UP000236286"/>
    </source>
</evidence>
<gene>
    <name evidence="3" type="primary">atzF</name>
    <name evidence="3" type="ORF">CR492_15500</name>
</gene>
<dbReference type="InterPro" id="IPR000120">
    <property type="entry name" value="Amidase"/>
</dbReference>
<dbReference type="InterPro" id="IPR036928">
    <property type="entry name" value="AS_sf"/>
</dbReference>
<name>A0A2J7TE57_METSI</name>
<dbReference type="PANTHER" id="PTHR11895">
    <property type="entry name" value="TRANSAMIDASE"/>
    <property type="match status" value="1"/>
</dbReference>
<dbReference type="NCBIfam" id="NF006043">
    <property type="entry name" value="PRK08186.1"/>
    <property type="match status" value="1"/>
</dbReference>
<organism evidence="3 4">
    <name type="scientific">Methylocella silvestris</name>
    <dbReference type="NCBI Taxonomy" id="199596"/>
    <lineage>
        <taxon>Bacteria</taxon>
        <taxon>Pseudomonadati</taxon>
        <taxon>Pseudomonadota</taxon>
        <taxon>Alphaproteobacteria</taxon>
        <taxon>Hyphomicrobiales</taxon>
        <taxon>Beijerinckiaceae</taxon>
        <taxon>Methylocella</taxon>
    </lineage>
</organism>
<dbReference type="GO" id="GO:0016787">
    <property type="term" value="F:hydrolase activity"/>
    <property type="evidence" value="ECO:0007669"/>
    <property type="project" value="UniProtKB-KW"/>
</dbReference>
<dbReference type="PANTHER" id="PTHR11895:SF169">
    <property type="entry name" value="GLUTAMYL-TRNA(GLN) AMIDOTRANSFERASE"/>
    <property type="match status" value="1"/>
</dbReference>
<feature type="domain" description="Amidase" evidence="1">
    <location>
        <begin position="28"/>
        <end position="438"/>
    </location>
</feature>